<gene>
    <name evidence="5" type="ORF">BUALT_Bualt10G0126400</name>
</gene>
<dbReference type="Pfam" id="PF04043">
    <property type="entry name" value="PMEI"/>
    <property type="match status" value="1"/>
</dbReference>
<reference evidence="5" key="1">
    <citation type="submission" date="2019-10" db="EMBL/GenBank/DDBJ databases">
        <authorList>
            <person name="Zhang R."/>
            <person name="Pan Y."/>
            <person name="Wang J."/>
            <person name="Ma R."/>
            <person name="Yu S."/>
        </authorList>
    </citation>
    <scope>NUCLEOTIDE SEQUENCE</scope>
    <source>
        <strain evidence="5">LA-IB0</strain>
        <tissue evidence="5">Leaf</tissue>
    </source>
</reference>
<comment type="caution">
    <text evidence="5">The sequence shown here is derived from an EMBL/GenBank/DDBJ whole genome shotgun (WGS) entry which is preliminary data.</text>
</comment>
<dbReference type="Gene3D" id="1.20.140.40">
    <property type="entry name" value="Invertase/pectin methylesterase inhibitor family protein"/>
    <property type="match status" value="1"/>
</dbReference>
<dbReference type="InterPro" id="IPR006501">
    <property type="entry name" value="Pectinesterase_inhib_dom"/>
</dbReference>
<evidence type="ECO:0000259" key="4">
    <source>
        <dbReference type="SMART" id="SM00856"/>
    </source>
</evidence>
<dbReference type="AlphaFoldDB" id="A0AAV6WZD9"/>
<feature type="domain" description="Pectinesterase inhibitor" evidence="4">
    <location>
        <begin position="31"/>
        <end position="177"/>
    </location>
</feature>
<dbReference type="Proteomes" id="UP000826271">
    <property type="component" value="Unassembled WGS sequence"/>
</dbReference>
<evidence type="ECO:0000256" key="1">
    <source>
        <dbReference type="ARBA" id="ARBA00022729"/>
    </source>
</evidence>
<organism evidence="5 6">
    <name type="scientific">Buddleja alternifolia</name>
    <dbReference type="NCBI Taxonomy" id="168488"/>
    <lineage>
        <taxon>Eukaryota</taxon>
        <taxon>Viridiplantae</taxon>
        <taxon>Streptophyta</taxon>
        <taxon>Embryophyta</taxon>
        <taxon>Tracheophyta</taxon>
        <taxon>Spermatophyta</taxon>
        <taxon>Magnoliopsida</taxon>
        <taxon>eudicotyledons</taxon>
        <taxon>Gunneridae</taxon>
        <taxon>Pentapetalae</taxon>
        <taxon>asterids</taxon>
        <taxon>lamiids</taxon>
        <taxon>Lamiales</taxon>
        <taxon>Scrophulariaceae</taxon>
        <taxon>Buddlejeae</taxon>
        <taxon>Buddleja</taxon>
    </lineage>
</organism>
<accession>A0AAV6WZD9</accession>
<sequence>MGPVPRVFTGLAPRGWPIKGFRVSRQNSMFLATRQIATSNPSLCLNNLKSSKDKTLSPNSVAVLLGNSSMDMALSRANRTLVLIWAQYRAISVHKPEMRIMYYNCYLKYTDVMKQLRQAKRFMLAGIARSVKNYVSVAVHQVNSCNEELMKPPREQSVQVLEANDKLKDLCNNILAICNKLEIEVMN</sequence>
<keyword evidence="2" id="KW-1015">Disulfide bond</keyword>
<dbReference type="PANTHER" id="PTHR36710:SF4">
    <property type="entry name" value="PLANT INVERTASE_PECTIN METHYLESTERASE INHIBITOR SUPERFAMILY PROTEIN"/>
    <property type="match status" value="1"/>
</dbReference>
<proteinExistence type="inferred from homology"/>
<dbReference type="InterPro" id="IPR034086">
    <property type="entry name" value="PMEI_plant"/>
</dbReference>
<dbReference type="InterPro" id="IPR035513">
    <property type="entry name" value="Invertase/methylesterase_inhib"/>
</dbReference>
<name>A0AAV6WZD9_9LAMI</name>
<dbReference type="SMART" id="SM00856">
    <property type="entry name" value="PMEI"/>
    <property type="match status" value="1"/>
</dbReference>
<protein>
    <recommendedName>
        <fullName evidence="4">Pectinesterase inhibitor domain-containing protein</fullName>
    </recommendedName>
</protein>
<dbReference type="CDD" id="cd15797">
    <property type="entry name" value="PMEI"/>
    <property type="match status" value="1"/>
</dbReference>
<evidence type="ECO:0000313" key="6">
    <source>
        <dbReference type="Proteomes" id="UP000826271"/>
    </source>
</evidence>
<dbReference type="EMBL" id="WHWC01000010">
    <property type="protein sequence ID" value="KAG8375688.1"/>
    <property type="molecule type" value="Genomic_DNA"/>
</dbReference>
<dbReference type="GO" id="GO:0046910">
    <property type="term" value="F:pectinesterase inhibitor activity"/>
    <property type="evidence" value="ECO:0007669"/>
    <property type="project" value="InterPro"/>
</dbReference>
<dbReference type="NCBIfam" id="TIGR01614">
    <property type="entry name" value="PME_inhib"/>
    <property type="match status" value="1"/>
</dbReference>
<dbReference type="InterPro" id="IPR052421">
    <property type="entry name" value="PCW_Enzyme_Inhibitor"/>
</dbReference>
<keyword evidence="6" id="KW-1185">Reference proteome</keyword>
<comment type="similarity">
    <text evidence="3">Belongs to the PMEI family.</text>
</comment>
<dbReference type="SUPFAM" id="SSF101148">
    <property type="entry name" value="Plant invertase/pectin methylesterase inhibitor"/>
    <property type="match status" value="1"/>
</dbReference>
<evidence type="ECO:0000256" key="2">
    <source>
        <dbReference type="ARBA" id="ARBA00023157"/>
    </source>
</evidence>
<evidence type="ECO:0000256" key="3">
    <source>
        <dbReference type="ARBA" id="ARBA00038471"/>
    </source>
</evidence>
<keyword evidence="1" id="KW-0732">Signal</keyword>
<dbReference type="PANTHER" id="PTHR36710">
    <property type="entry name" value="PECTINESTERASE INHIBITOR-LIKE"/>
    <property type="match status" value="1"/>
</dbReference>
<evidence type="ECO:0000313" key="5">
    <source>
        <dbReference type="EMBL" id="KAG8375688.1"/>
    </source>
</evidence>